<dbReference type="GO" id="GO:0030288">
    <property type="term" value="C:outer membrane-bounded periplasmic space"/>
    <property type="evidence" value="ECO:0007669"/>
    <property type="project" value="TreeGrafter"/>
</dbReference>
<dbReference type="PANTHER" id="PTHR30036:SF7">
    <property type="entry name" value="ABC TRANSPORTER PERIPLASMIC-BINDING PROTEIN YPHF"/>
    <property type="match status" value="1"/>
</dbReference>
<dbReference type="CDD" id="cd19965">
    <property type="entry name" value="PBP1_ABC_sugar_binding-like"/>
    <property type="match status" value="1"/>
</dbReference>
<protein>
    <submittedName>
        <fullName evidence="4">Sugar ABC transporter substrate-binding protein</fullName>
    </submittedName>
</protein>
<dbReference type="EMBL" id="BONZ01000117">
    <property type="protein sequence ID" value="GIH21152.1"/>
    <property type="molecule type" value="Genomic_DNA"/>
</dbReference>
<dbReference type="Pfam" id="PF13407">
    <property type="entry name" value="Peripla_BP_4"/>
    <property type="match status" value="1"/>
</dbReference>
<evidence type="ECO:0000256" key="2">
    <source>
        <dbReference type="ARBA" id="ARBA00007639"/>
    </source>
</evidence>
<name>A0A8J3R467_9ACTN</name>
<dbReference type="InterPro" id="IPR028082">
    <property type="entry name" value="Peripla_BP_I"/>
</dbReference>
<dbReference type="Gene3D" id="3.40.50.2300">
    <property type="match status" value="2"/>
</dbReference>
<evidence type="ECO:0000256" key="1">
    <source>
        <dbReference type="ARBA" id="ARBA00004196"/>
    </source>
</evidence>
<dbReference type="PANTHER" id="PTHR30036">
    <property type="entry name" value="D-XYLOSE-BINDING PERIPLASMIC PROTEIN"/>
    <property type="match status" value="1"/>
</dbReference>
<accession>A0A8J3R467</accession>
<dbReference type="RefSeq" id="WP_239134522.1">
    <property type="nucleotide sequence ID" value="NZ_BONZ01000117.1"/>
</dbReference>
<gene>
    <name evidence="4" type="ORF">Raf01_93240</name>
</gene>
<proteinExistence type="inferred from homology"/>
<dbReference type="PROSITE" id="PS51318">
    <property type="entry name" value="TAT"/>
    <property type="match status" value="1"/>
</dbReference>
<evidence type="ECO:0000313" key="5">
    <source>
        <dbReference type="Proteomes" id="UP000642748"/>
    </source>
</evidence>
<organism evidence="4 5">
    <name type="scientific">Rugosimonospora africana</name>
    <dbReference type="NCBI Taxonomy" id="556532"/>
    <lineage>
        <taxon>Bacteria</taxon>
        <taxon>Bacillati</taxon>
        <taxon>Actinomycetota</taxon>
        <taxon>Actinomycetes</taxon>
        <taxon>Micromonosporales</taxon>
        <taxon>Micromonosporaceae</taxon>
        <taxon>Rugosimonospora</taxon>
    </lineage>
</organism>
<dbReference type="AlphaFoldDB" id="A0A8J3R467"/>
<keyword evidence="5" id="KW-1185">Reference proteome</keyword>
<dbReference type="GO" id="GO:0030246">
    <property type="term" value="F:carbohydrate binding"/>
    <property type="evidence" value="ECO:0007669"/>
    <property type="project" value="TreeGrafter"/>
</dbReference>
<dbReference type="SUPFAM" id="SSF53822">
    <property type="entry name" value="Periplasmic binding protein-like I"/>
    <property type="match status" value="1"/>
</dbReference>
<dbReference type="InterPro" id="IPR006311">
    <property type="entry name" value="TAT_signal"/>
</dbReference>
<reference evidence="4" key="1">
    <citation type="submission" date="2021-01" db="EMBL/GenBank/DDBJ databases">
        <title>Whole genome shotgun sequence of Rugosimonospora africana NBRC 104875.</title>
        <authorList>
            <person name="Komaki H."/>
            <person name="Tamura T."/>
        </authorList>
    </citation>
    <scope>NUCLEOTIDE SEQUENCE</scope>
    <source>
        <strain evidence="4">NBRC 104875</strain>
    </source>
</reference>
<sequence>MSYNEDSSLALPGASRRTMLRGAGLATAAASLAALAACSNDKTSSGSGGHGSFPNTPKWKFVFVNHVTTNPFFQATQYGIQDACDLLGCTYQWTGSESSNVAQMVEAMNTAVTSNADGIAVALVDQSAFNDPTQQAQAKGIPVVSYNADVTTNGRLAYVGQDLFAAGQAMGQRIAGLFPNGGDVAIFIATPGSLNIQPRADGAKAALQASGKPFNVRQVTTGADVNPEQAAIDAFTQGNKSFKGLFAVDAGSTQGIANVMRKYNLHQQGYHGGGFDLLVPTEQAISDGILDFTIDQSAYMQGFLPVLYLYLYKLSGSLVSPPATDTGLKFVTKDLVAPYLKSQNRYEGSSPKQQYLHS</sequence>
<dbReference type="InterPro" id="IPR050555">
    <property type="entry name" value="Bact_Solute-Bind_Prot2"/>
</dbReference>
<comment type="subcellular location">
    <subcellularLocation>
        <location evidence="1">Cell envelope</location>
    </subcellularLocation>
</comment>
<dbReference type="Proteomes" id="UP000642748">
    <property type="component" value="Unassembled WGS sequence"/>
</dbReference>
<evidence type="ECO:0000313" key="4">
    <source>
        <dbReference type="EMBL" id="GIH21152.1"/>
    </source>
</evidence>
<evidence type="ECO:0000259" key="3">
    <source>
        <dbReference type="Pfam" id="PF13407"/>
    </source>
</evidence>
<comment type="similarity">
    <text evidence="2">Belongs to the bacterial solute-binding protein 2 family.</text>
</comment>
<comment type="caution">
    <text evidence="4">The sequence shown here is derived from an EMBL/GenBank/DDBJ whole genome shotgun (WGS) entry which is preliminary data.</text>
</comment>
<dbReference type="InterPro" id="IPR025997">
    <property type="entry name" value="SBP_2_dom"/>
</dbReference>
<feature type="domain" description="Periplasmic binding protein" evidence="3">
    <location>
        <begin position="61"/>
        <end position="310"/>
    </location>
</feature>